<gene>
    <name evidence="1" type="ORF">CHI95_19420</name>
</gene>
<evidence type="ECO:0000313" key="1">
    <source>
        <dbReference type="EMBL" id="OZS72852.1"/>
    </source>
</evidence>
<name>A0A264VNJ0_PRORE</name>
<dbReference type="EMBL" id="NOWC01000029">
    <property type="protein sequence ID" value="OZS72852.1"/>
    <property type="molecule type" value="Genomic_DNA"/>
</dbReference>
<comment type="caution">
    <text evidence="1">The sequence shown here is derived from an EMBL/GenBank/DDBJ whole genome shotgun (WGS) entry which is preliminary data.</text>
</comment>
<protein>
    <submittedName>
        <fullName evidence="1">Uncharacterized protein</fullName>
    </submittedName>
</protein>
<proteinExistence type="predicted"/>
<dbReference type="AlphaFoldDB" id="A0A264VNJ0"/>
<sequence>MFFAGGVSDRERWEGKRNEKARICFGFVSRMVGVMGKQRENAVMICCFVFVVLCVDIEVDRLGGKDYRA</sequence>
<dbReference type="Proteomes" id="UP000216001">
    <property type="component" value="Unassembled WGS sequence"/>
</dbReference>
<evidence type="ECO:0000313" key="2">
    <source>
        <dbReference type="Proteomes" id="UP000216001"/>
    </source>
</evidence>
<reference evidence="1 2" key="1">
    <citation type="submission" date="2017-07" db="EMBL/GenBank/DDBJ databases">
        <title>blaIMP-27 on transferable plasmids in Proteus mirabilis and Providencia rettgeri.</title>
        <authorList>
            <person name="Potter R."/>
        </authorList>
    </citation>
    <scope>NUCLEOTIDE SEQUENCE [LARGE SCALE GENOMIC DNA]</scope>
    <source>
        <strain evidence="1 2">PR1</strain>
    </source>
</reference>
<organism evidence="1 2">
    <name type="scientific">Providencia rettgeri</name>
    <dbReference type="NCBI Taxonomy" id="587"/>
    <lineage>
        <taxon>Bacteria</taxon>
        <taxon>Pseudomonadati</taxon>
        <taxon>Pseudomonadota</taxon>
        <taxon>Gammaproteobacteria</taxon>
        <taxon>Enterobacterales</taxon>
        <taxon>Morganellaceae</taxon>
        <taxon>Providencia</taxon>
    </lineage>
</organism>
<accession>A0A264VNJ0</accession>